<evidence type="ECO:0000313" key="1">
    <source>
        <dbReference type="EMBL" id="KRL85032.1"/>
    </source>
</evidence>
<dbReference type="AlphaFoldDB" id="A0A0R1U1G2"/>
<dbReference type="OrthoDB" id="2965348at2"/>
<evidence type="ECO:0008006" key="3">
    <source>
        <dbReference type="Google" id="ProtNLM"/>
    </source>
</evidence>
<dbReference type="PATRIC" id="fig|1423783.4.peg.1868"/>
<dbReference type="SUPFAM" id="SSF111126">
    <property type="entry name" value="Ligand-binding domain in the NO signalling and Golgi transport"/>
    <property type="match status" value="1"/>
</dbReference>
<organism evidence="1 2">
    <name type="scientific">Lacticaseibacillus pantheris DSM 15945 = JCM 12539 = NBRC 106106</name>
    <dbReference type="NCBI Taxonomy" id="1423783"/>
    <lineage>
        <taxon>Bacteria</taxon>
        <taxon>Bacillati</taxon>
        <taxon>Bacillota</taxon>
        <taxon>Bacilli</taxon>
        <taxon>Lactobacillales</taxon>
        <taxon>Lactobacillaceae</taxon>
        <taxon>Lacticaseibacillus</taxon>
    </lineage>
</organism>
<reference evidence="1 2" key="1">
    <citation type="journal article" date="2015" name="Genome Announc.">
        <title>Expanding the biotechnology potential of lactobacilli through comparative genomics of 213 strains and associated genera.</title>
        <authorList>
            <person name="Sun Z."/>
            <person name="Harris H.M."/>
            <person name="McCann A."/>
            <person name="Guo C."/>
            <person name="Argimon S."/>
            <person name="Zhang W."/>
            <person name="Yang X."/>
            <person name="Jeffery I.B."/>
            <person name="Cooney J.C."/>
            <person name="Kagawa T.F."/>
            <person name="Liu W."/>
            <person name="Song Y."/>
            <person name="Salvetti E."/>
            <person name="Wrobel A."/>
            <person name="Rasinkangas P."/>
            <person name="Parkhill J."/>
            <person name="Rea M.C."/>
            <person name="O'Sullivan O."/>
            <person name="Ritari J."/>
            <person name="Douillard F.P."/>
            <person name="Paul Ross R."/>
            <person name="Yang R."/>
            <person name="Briner A.E."/>
            <person name="Felis G.E."/>
            <person name="de Vos W.M."/>
            <person name="Barrangou R."/>
            <person name="Klaenhammer T.R."/>
            <person name="Caufield P.W."/>
            <person name="Cui Y."/>
            <person name="Zhang H."/>
            <person name="O'Toole P.W."/>
        </authorList>
    </citation>
    <scope>NUCLEOTIDE SEQUENCE [LARGE SCALE GENOMIC DNA]</scope>
    <source>
        <strain evidence="1 2">DSM 15945</strain>
    </source>
</reference>
<evidence type="ECO:0000313" key="2">
    <source>
        <dbReference type="Proteomes" id="UP000051922"/>
    </source>
</evidence>
<gene>
    <name evidence="1" type="ORF">FC50_GL001823</name>
</gene>
<name>A0A0R1U1G2_9LACO</name>
<proteinExistence type="predicted"/>
<protein>
    <recommendedName>
        <fullName evidence="3">Hydrocarbon binding protein</fullName>
    </recommendedName>
</protein>
<dbReference type="Proteomes" id="UP000051922">
    <property type="component" value="Unassembled WGS sequence"/>
</dbReference>
<comment type="caution">
    <text evidence="1">The sequence shown here is derived from an EMBL/GenBank/DDBJ whole genome shotgun (WGS) entry which is preliminary data.</text>
</comment>
<dbReference type="EMBL" id="AZFJ01000054">
    <property type="protein sequence ID" value="KRL85032.1"/>
    <property type="molecule type" value="Genomic_DNA"/>
</dbReference>
<sequence length="183" mass="20126">MLKIRLRTTAFTAAVRYTGVDKRGGSTMADAQYLELLQNADQQLLAGEILLRDVMLPELLGERADGILYFAGRSLAAHLNVPEEQISTTFASMGFGELKPDKIKTKLRTYTLGGPVVSQRLSLRGNTADFRLEAGFLAQLLQQALGHTVEGASENHRDNVTLTLSIDPGEEQPFYNDLSTRKS</sequence>
<dbReference type="InterPro" id="IPR019642">
    <property type="entry name" value="DUF2507"/>
</dbReference>
<dbReference type="InterPro" id="IPR024096">
    <property type="entry name" value="NO_sig/Golgi_transp_ligand-bd"/>
</dbReference>
<dbReference type="STRING" id="1423783.FC50_GL001823"/>
<accession>A0A0R1U1G2</accession>
<dbReference type="Gene3D" id="3.30.1380.20">
    <property type="entry name" value="Trafficking protein particle complex subunit 3"/>
    <property type="match status" value="1"/>
</dbReference>
<dbReference type="Pfam" id="PF10702">
    <property type="entry name" value="DUF2507"/>
    <property type="match status" value="1"/>
</dbReference>
<keyword evidence="2" id="KW-1185">Reference proteome</keyword>